<evidence type="ECO:0000256" key="1">
    <source>
        <dbReference type="ARBA" id="ARBA00009995"/>
    </source>
</evidence>
<protein>
    <recommendedName>
        <fullName evidence="5">Glycosyltransferase</fullName>
    </recommendedName>
</protein>
<reference evidence="3 4" key="1">
    <citation type="submission" date="2019-06" db="EMBL/GenBank/DDBJ databases">
        <title>A chromosomal-level reference genome of Carpinus fangiana (Coryloideae, Betulaceae).</title>
        <authorList>
            <person name="Yang X."/>
            <person name="Wang Z."/>
            <person name="Zhang L."/>
            <person name="Hao G."/>
            <person name="Liu J."/>
            <person name="Yang Y."/>
        </authorList>
    </citation>
    <scope>NUCLEOTIDE SEQUENCE [LARGE SCALE GENOMIC DNA]</scope>
    <source>
        <strain evidence="3">Cfa_2016G</strain>
        <tissue evidence="3">Leaf</tissue>
    </source>
</reference>
<comment type="similarity">
    <text evidence="1">Belongs to the UDP-glycosyltransferase family.</text>
</comment>
<evidence type="ECO:0000256" key="2">
    <source>
        <dbReference type="ARBA" id="ARBA00022679"/>
    </source>
</evidence>
<accession>A0A5N6QZN6</accession>
<evidence type="ECO:0008006" key="5">
    <source>
        <dbReference type="Google" id="ProtNLM"/>
    </source>
</evidence>
<sequence length="455" mass="50721">MGNPHILIMPYPAQGHVLPLMEFSQRLIKHGFIVTFVNTEYNHKRVVNALAEKNYLGDQIHLVSIPDGLDPWEDRTDLGKLSEAIFRVMPGKLEELIEDINSSEDDHITCVITDYSMGWALEVAEKMKIPRAAFWPASGATLASFFDIPRLIDSGLINSSDGTAIKNQMIRLAPDMPTMSSTTLVWSCVGDLTTQKIIFEVIVKNNHYLKAADWLICNSSVDLEPAAFSVAPEIIPIGPLLASNRGQNSAGHFWQEDTTCLEWLDQQPPRSVVYVAFGSFTVFDETQFQELALGLELSNRPFLWVVRPDITQGASDACPAGFLERVAGRGKLVGWAPQQKVLGHPSVACFLSHCGWNSTIEGVSNGVPFLCWPYFADQPSNESYICDVWKIGLKFNRDERGIVRHGEIKKKVDKLLGDENFKARALDLQQLVSNNVKEGGCSDKNLNNFVEWLKA</sequence>
<dbReference type="InterPro" id="IPR002213">
    <property type="entry name" value="UDP_glucos_trans"/>
</dbReference>
<dbReference type="SUPFAM" id="SSF53756">
    <property type="entry name" value="UDP-Glycosyltransferase/glycogen phosphorylase"/>
    <property type="match status" value="1"/>
</dbReference>
<dbReference type="OrthoDB" id="5835829at2759"/>
<evidence type="ECO:0000313" key="3">
    <source>
        <dbReference type="EMBL" id="KAE8021794.1"/>
    </source>
</evidence>
<dbReference type="PANTHER" id="PTHR11926">
    <property type="entry name" value="GLUCOSYL/GLUCURONOSYL TRANSFERASES"/>
    <property type="match status" value="1"/>
</dbReference>
<dbReference type="GO" id="GO:0080043">
    <property type="term" value="F:quercetin 3-O-glucosyltransferase activity"/>
    <property type="evidence" value="ECO:0007669"/>
    <property type="project" value="TreeGrafter"/>
</dbReference>
<evidence type="ECO:0000313" key="4">
    <source>
        <dbReference type="Proteomes" id="UP000327013"/>
    </source>
</evidence>
<keyword evidence="4" id="KW-1185">Reference proteome</keyword>
<dbReference type="Pfam" id="PF00201">
    <property type="entry name" value="UDPGT"/>
    <property type="match status" value="1"/>
</dbReference>
<gene>
    <name evidence="3" type="ORF">FH972_007656</name>
</gene>
<dbReference type="FunFam" id="3.40.50.2000:FF:000061">
    <property type="entry name" value="UDP-glycosyltransferase 83A1"/>
    <property type="match status" value="1"/>
</dbReference>
<dbReference type="FunFam" id="3.40.50.2000:FF:000133">
    <property type="entry name" value="UDP-glycosyltransferase 83A1"/>
    <property type="match status" value="1"/>
</dbReference>
<keyword evidence="2" id="KW-0808">Transferase</keyword>
<organism evidence="3 4">
    <name type="scientific">Carpinus fangiana</name>
    <dbReference type="NCBI Taxonomy" id="176857"/>
    <lineage>
        <taxon>Eukaryota</taxon>
        <taxon>Viridiplantae</taxon>
        <taxon>Streptophyta</taxon>
        <taxon>Embryophyta</taxon>
        <taxon>Tracheophyta</taxon>
        <taxon>Spermatophyta</taxon>
        <taxon>Magnoliopsida</taxon>
        <taxon>eudicotyledons</taxon>
        <taxon>Gunneridae</taxon>
        <taxon>Pentapetalae</taxon>
        <taxon>rosids</taxon>
        <taxon>fabids</taxon>
        <taxon>Fagales</taxon>
        <taxon>Betulaceae</taxon>
        <taxon>Carpinus</taxon>
    </lineage>
</organism>
<name>A0A5N6QZN6_9ROSI</name>
<dbReference type="Gene3D" id="3.40.50.2000">
    <property type="entry name" value="Glycogen Phosphorylase B"/>
    <property type="match status" value="2"/>
</dbReference>
<dbReference type="EMBL" id="CM017323">
    <property type="protein sequence ID" value="KAE8021794.1"/>
    <property type="molecule type" value="Genomic_DNA"/>
</dbReference>
<dbReference type="AlphaFoldDB" id="A0A5N6QZN6"/>
<dbReference type="CDD" id="cd03784">
    <property type="entry name" value="GT1_Gtf-like"/>
    <property type="match status" value="1"/>
</dbReference>
<dbReference type="PANTHER" id="PTHR11926:SF1412">
    <property type="entry name" value="UDP-GLYCOSYLTRANSFERASE 83A1-LIKE"/>
    <property type="match status" value="1"/>
</dbReference>
<dbReference type="GO" id="GO:0080044">
    <property type="term" value="F:quercetin 7-O-glucosyltransferase activity"/>
    <property type="evidence" value="ECO:0007669"/>
    <property type="project" value="TreeGrafter"/>
</dbReference>
<proteinExistence type="inferred from homology"/>
<dbReference type="Proteomes" id="UP000327013">
    <property type="component" value="Chromosome 3"/>
</dbReference>